<keyword evidence="2" id="KW-1185">Reference proteome</keyword>
<dbReference type="Proteomes" id="UP000221165">
    <property type="component" value="Unassembled WGS sequence"/>
</dbReference>
<name>A0A2C6KJZ3_9APIC</name>
<dbReference type="AlphaFoldDB" id="A0A2C6KJZ3"/>
<sequence length="31" mass="3236">MAISTRGDSAASSFSFLSSFLSFLSVICSDT</sequence>
<gene>
    <name evidence="1" type="ORF">CSUI_005342</name>
</gene>
<proteinExistence type="predicted"/>
<comment type="caution">
    <text evidence="1">The sequence shown here is derived from an EMBL/GenBank/DDBJ whole genome shotgun (WGS) entry which is preliminary data.</text>
</comment>
<accession>A0A2C6KJZ3</accession>
<evidence type="ECO:0000313" key="2">
    <source>
        <dbReference type="Proteomes" id="UP000221165"/>
    </source>
</evidence>
<dbReference type="VEuPathDB" id="ToxoDB:CSUI_005342"/>
<reference evidence="1 2" key="1">
    <citation type="journal article" date="2017" name="Int. J. Parasitol.">
        <title>The genome of the protozoan parasite Cystoisospora suis and a reverse vaccinology approach to identify vaccine candidates.</title>
        <authorList>
            <person name="Palmieri N."/>
            <person name="Shrestha A."/>
            <person name="Ruttkowski B."/>
            <person name="Beck T."/>
            <person name="Vogl C."/>
            <person name="Tomley F."/>
            <person name="Blake D.P."/>
            <person name="Joachim A."/>
        </authorList>
    </citation>
    <scope>NUCLEOTIDE SEQUENCE [LARGE SCALE GENOMIC DNA]</scope>
    <source>
        <strain evidence="1 2">Wien I</strain>
    </source>
</reference>
<protein>
    <submittedName>
        <fullName evidence="1">Uncharacterized protein</fullName>
    </submittedName>
</protein>
<dbReference type="EMBL" id="MIGC01002585">
    <property type="protein sequence ID" value="PHJ20820.1"/>
    <property type="molecule type" value="Genomic_DNA"/>
</dbReference>
<evidence type="ECO:0000313" key="1">
    <source>
        <dbReference type="EMBL" id="PHJ20820.1"/>
    </source>
</evidence>
<organism evidence="1 2">
    <name type="scientific">Cystoisospora suis</name>
    <dbReference type="NCBI Taxonomy" id="483139"/>
    <lineage>
        <taxon>Eukaryota</taxon>
        <taxon>Sar</taxon>
        <taxon>Alveolata</taxon>
        <taxon>Apicomplexa</taxon>
        <taxon>Conoidasida</taxon>
        <taxon>Coccidia</taxon>
        <taxon>Eucoccidiorida</taxon>
        <taxon>Eimeriorina</taxon>
        <taxon>Sarcocystidae</taxon>
        <taxon>Cystoisospora</taxon>
    </lineage>
</organism>
<dbReference type="GeneID" id="94428729"/>
<dbReference type="RefSeq" id="XP_067922506.1">
    <property type="nucleotide sequence ID" value="XM_068065518.1"/>
</dbReference>